<dbReference type="Gene3D" id="3.60.15.10">
    <property type="entry name" value="Ribonuclease Z/Hydroxyacylglutathione hydrolase-like"/>
    <property type="match status" value="1"/>
</dbReference>
<organism evidence="1">
    <name type="scientific">marine sediment metagenome</name>
    <dbReference type="NCBI Taxonomy" id="412755"/>
    <lineage>
        <taxon>unclassified sequences</taxon>
        <taxon>metagenomes</taxon>
        <taxon>ecological metagenomes</taxon>
    </lineage>
</organism>
<reference evidence="1" key="1">
    <citation type="journal article" date="2014" name="Front. Microbiol.">
        <title>High frequency of phylogenetically diverse reductive dehalogenase-homologous genes in deep subseafloor sedimentary metagenomes.</title>
        <authorList>
            <person name="Kawai M."/>
            <person name="Futagami T."/>
            <person name="Toyoda A."/>
            <person name="Takaki Y."/>
            <person name="Nishi S."/>
            <person name="Hori S."/>
            <person name="Arai W."/>
            <person name="Tsubouchi T."/>
            <person name="Morono Y."/>
            <person name="Uchiyama I."/>
            <person name="Ito T."/>
            <person name="Fujiyama A."/>
            <person name="Inagaki F."/>
            <person name="Takami H."/>
        </authorList>
    </citation>
    <scope>NUCLEOTIDE SEQUENCE</scope>
    <source>
        <strain evidence="1">Expedition CK06-06</strain>
    </source>
</reference>
<sequence length="124" mass="13650">MSVSRRQFFKGLGAAIGMVGLHGFFKGEIAHAAEKKPIGEGKVGIEWLGHGSFLFTSCKGKKILLDPWTSTNPKCPGKYRKKGSFGAVDLILWTHGHVDHFMLPDAKELVADYQPKIVAPWELS</sequence>
<accession>X0VG12</accession>
<comment type="caution">
    <text evidence="1">The sequence shown here is derived from an EMBL/GenBank/DDBJ whole genome shotgun (WGS) entry which is preliminary data.</text>
</comment>
<dbReference type="SUPFAM" id="SSF56281">
    <property type="entry name" value="Metallo-hydrolase/oxidoreductase"/>
    <property type="match status" value="1"/>
</dbReference>
<dbReference type="AlphaFoldDB" id="X0VG12"/>
<dbReference type="EMBL" id="BARS01030042">
    <property type="protein sequence ID" value="GAG17245.1"/>
    <property type="molecule type" value="Genomic_DNA"/>
</dbReference>
<dbReference type="PROSITE" id="PS51318">
    <property type="entry name" value="TAT"/>
    <property type="match status" value="1"/>
</dbReference>
<evidence type="ECO:0000313" key="1">
    <source>
        <dbReference type="EMBL" id="GAG17245.1"/>
    </source>
</evidence>
<dbReference type="PANTHER" id="PTHR43546">
    <property type="entry name" value="UPF0173 METAL-DEPENDENT HYDROLASE MJ1163-RELATED"/>
    <property type="match status" value="1"/>
</dbReference>
<name>X0VG12_9ZZZZ</name>
<protein>
    <recommendedName>
        <fullName evidence="2">Metallo-beta-lactamase domain-containing protein</fullName>
    </recommendedName>
</protein>
<gene>
    <name evidence="1" type="ORF">S01H1_46889</name>
</gene>
<proteinExistence type="predicted"/>
<feature type="non-terminal residue" evidence="1">
    <location>
        <position position="124"/>
    </location>
</feature>
<dbReference type="InterPro" id="IPR006311">
    <property type="entry name" value="TAT_signal"/>
</dbReference>
<evidence type="ECO:0008006" key="2">
    <source>
        <dbReference type="Google" id="ProtNLM"/>
    </source>
</evidence>
<dbReference type="PANTHER" id="PTHR43546:SF3">
    <property type="entry name" value="UPF0173 METAL-DEPENDENT HYDROLASE MJ1163"/>
    <property type="match status" value="1"/>
</dbReference>
<dbReference type="Pfam" id="PF13483">
    <property type="entry name" value="Lactamase_B_3"/>
    <property type="match status" value="1"/>
</dbReference>
<dbReference type="InterPro" id="IPR036866">
    <property type="entry name" value="RibonucZ/Hydroxyglut_hydro"/>
</dbReference>
<dbReference type="InterPro" id="IPR050114">
    <property type="entry name" value="UPF0173_UPF0282_UlaG_hydrolase"/>
</dbReference>